<sequence length="261" mass="30017">MNDKQSITMKWVLFWVFIIFYIVITSLTILALFFDFGNLASNFKTPLFATFIVETGVGIIMLFYSLFKLKKEPKDKPFPKIDSEIVSNLEVVNDSPLGTEISLNKPVNLLESYKSEINSLLTSNKFLKQFNPAMMVFTSKDESYNEFRPTVVLQLDKNPLIDLNMTLSDYMDSTFSLTKDMQNIVGKRQVRVGTNIATQWYKINMKNVMGIKIDTDYIFTQFQKIVVSDDFIGIITISYGDETKPKDVKILQDLFSEFGIQ</sequence>
<feature type="transmembrane region" description="Helical" evidence="1">
    <location>
        <begin position="46"/>
        <end position="67"/>
    </location>
</feature>
<evidence type="ECO:0000256" key="1">
    <source>
        <dbReference type="SAM" id="Phobius"/>
    </source>
</evidence>
<comment type="caution">
    <text evidence="2">The sequence shown here is derived from an EMBL/GenBank/DDBJ whole genome shotgun (WGS) entry which is preliminary data.</text>
</comment>
<dbReference type="EMBL" id="JAUOEK010000101">
    <property type="protein sequence ID" value="MDO5969934.1"/>
    <property type="molecule type" value="Genomic_DNA"/>
</dbReference>
<feature type="transmembrane region" description="Helical" evidence="1">
    <location>
        <begin position="12"/>
        <end position="34"/>
    </location>
</feature>
<accession>A0ABT8W9W1</accession>
<evidence type="ECO:0000313" key="2">
    <source>
        <dbReference type="EMBL" id="MDO5969934.1"/>
    </source>
</evidence>
<evidence type="ECO:0000313" key="3">
    <source>
        <dbReference type="Proteomes" id="UP001176883"/>
    </source>
</evidence>
<protein>
    <submittedName>
        <fullName evidence="2">Uncharacterized protein</fullName>
    </submittedName>
</protein>
<dbReference type="RefSeq" id="WP_303277627.1">
    <property type="nucleotide sequence ID" value="NZ_JAUOEK010000101.1"/>
</dbReference>
<proteinExistence type="predicted"/>
<keyword evidence="1" id="KW-0812">Transmembrane</keyword>
<keyword evidence="3" id="KW-1185">Reference proteome</keyword>
<gene>
    <name evidence="2" type="ORF">Q4Q35_08940</name>
</gene>
<keyword evidence="1" id="KW-0472">Membrane</keyword>
<organism evidence="2 3">
    <name type="scientific">Flavivirga aquimarina</name>
    <dbReference type="NCBI Taxonomy" id="2027862"/>
    <lineage>
        <taxon>Bacteria</taxon>
        <taxon>Pseudomonadati</taxon>
        <taxon>Bacteroidota</taxon>
        <taxon>Flavobacteriia</taxon>
        <taxon>Flavobacteriales</taxon>
        <taxon>Flavobacteriaceae</taxon>
        <taxon>Flavivirga</taxon>
    </lineage>
</organism>
<name>A0ABT8W9W1_9FLAO</name>
<dbReference type="Proteomes" id="UP001176883">
    <property type="component" value="Unassembled WGS sequence"/>
</dbReference>
<reference evidence="2" key="1">
    <citation type="submission" date="2023-07" db="EMBL/GenBank/DDBJ databases">
        <title>Two novel species in the genus Flavivirga.</title>
        <authorList>
            <person name="Kwon K."/>
        </authorList>
    </citation>
    <scope>NUCLEOTIDE SEQUENCE</scope>
    <source>
        <strain evidence="2">KCTC 52353</strain>
    </source>
</reference>
<keyword evidence="1" id="KW-1133">Transmembrane helix</keyword>